<dbReference type="EMBL" id="VTPC01090148">
    <property type="protein sequence ID" value="KAF2884628.1"/>
    <property type="molecule type" value="Genomic_DNA"/>
</dbReference>
<dbReference type="OrthoDB" id="118105at2759"/>
<accession>A0A8K0CHI6</accession>
<evidence type="ECO:0000256" key="1">
    <source>
        <dbReference type="SAM" id="MobiDB-lite"/>
    </source>
</evidence>
<evidence type="ECO:0008006" key="4">
    <source>
        <dbReference type="Google" id="ProtNLM"/>
    </source>
</evidence>
<protein>
    <recommendedName>
        <fullName evidence="4">PiggyBac transposable element-derived protein domain-containing protein</fullName>
    </recommendedName>
</protein>
<feature type="compositionally biased region" description="Polar residues" evidence="1">
    <location>
        <begin position="1"/>
        <end position="11"/>
    </location>
</feature>
<comment type="caution">
    <text evidence="2">The sequence shown here is derived from an EMBL/GenBank/DDBJ whole genome shotgun (WGS) entry which is preliminary data.</text>
</comment>
<name>A0A8K0CHI6_IGNLU</name>
<proteinExistence type="predicted"/>
<dbReference type="Proteomes" id="UP000801492">
    <property type="component" value="Unassembled WGS sequence"/>
</dbReference>
<keyword evidence="3" id="KW-1185">Reference proteome</keyword>
<sequence length="277" mass="31507">MGKRNIQNNELRSGPVAWAPRNPDSNPSDFFLWESDDDSAEYIIFNNSDSTGGLAVPEIPSIPRMEDVIESHNNQVEENEAITLTDENNHIANIDIEDNFACCKTRTDISLVLLGSLIGLPENTFMEGVDHADHPRTVYGLNRRSKKRWHKLFLSLIDVTFVNAYMIFCDIREKQSLLEFRSEVAMGLMTHKVCATPKRQRENIKTGPFKQRRGASYSVPADVRFSKRGSHWVKYLDQRGRCEAPLWIVKSRKGLGSQGLQPQASWVGQHAMRGWGF</sequence>
<gene>
    <name evidence="2" type="ORF">ILUMI_21549</name>
</gene>
<evidence type="ECO:0000313" key="3">
    <source>
        <dbReference type="Proteomes" id="UP000801492"/>
    </source>
</evidence>
<reference evidence="2" key="1">
    <citation type="submission" date="2019-08" db="EMBL/GenBank/DDBJ databases">
        <title>The genome of the North American firefly Photinus pyralis.</title>
        <authorList>
            <consortium name="Photinus pyralis genome working group"/>
            <person name="Fallon T.R."/>
            <person name="Sander Lower S.E."/>
            <person name="Weng J.-K."/>
        </authorList>
    </citation>
    <scope>NUCLEOTIDE SEQUENCE</scope>
    <source>
        <strain evidence="2">TRF0915ILg1</strain>
        <tissue evidence="2">Whole body</tissue>
    </source>
</reference>
<evidence type="ECO:0000313" key="2">
    <source>
        <dbReference type="EMBL" id="KAF2884628.1"/>
    </source>
</evidence>
<organism evidence="2 3">
    <name type="scientific">Ignelater luminosus</name>
    <name type="common">Cucubano</name>
    <name type="synonym">Pyrophorus luminosus</name>
    <dbReference type="NCBI Taxonomy" id="2038154"/>
    <lineage>
        <taxon>Eukaryota</taxon>
        <taxon>Metazoa</taxon>
        <taxon>Ecdysozoa</taxon>
        <taxon>Arthropoda</taxon>
        <taxon>Hexapoda</taxon>
        <taxon>Insecta</taxon>
        <taxon>Pterygota</taxon>
        <taxon>Neoptera</taxon>
        <taxon>Endopterygota</taxon>
        <taxon>Coleoptera</taxon>
        <taxon>Polyphaga</taxon>
        <taxon>Elateriformia</taxon>
        <taxon>Elateroidea</taxon>
        <taxon>Elateridae</taxon>
        <taxon>Agrypninae</taxon>
        <taxon>Pyrophorini</taxon>
        <taxon>Ignelater</taxon>
    </lineage>
</organism>
<feature type="region of interest" description="Disordered" evidence="1">
    <location>
        <begin position="1"/>
        <end position="22"/>
    </location>
</feature>
<dbReference type="AlphaFoldDB" id="A0A8K0CHI6"/>